<proteinExistence type="predicted"/>
<accession>A0A517V6Z5</accession>
<organism evidence="1 2">
    <name type="scientific">Gimesia algae</name>
    <dbReference type="NCBI Taxonomy" id="2527971"/>
    <lineage>
        <taxon>Bacteria</taxon>
        <taxon>Pseudomonadati</taxon>
        <taxon>Planctomycetota</taxon>
        <taxon>Planctomycetia</taxon>
        <taxon>Planctomycetales</taxon>
        <taxon>Planctomycetaceae</taxon>
        <taxon>Gimesia</taxon>
    </lineage>
</organism>
<evidence type="ECO:0000313" key="2">
    <source>
        <dbReference type="Proteomes" id="UP000316855"/>
    </source>
</evidence>
<dbReference type="Proteomes" id="UP000316855">
    <property type="component" value="Chromosome"/>
</dbReference>
<dbReference type="InterPro" id="IPR036513">
    <property type="entry name" value="STAS_dom_sf"/>
</dbReference>
<dbReference type="KEGG" id="gax:Pan161_03830"/>
<dbReference type="SUPFAM" id="SSF52091">
    <property type="entry name" value="SpoIIaa-like"/>
    <property type="match status" value="1"/>
</dbReference>
<dbReference type="AlphaFoldDB" id="A0A517V6Z5"/>
<dbReference type="RefSeq" id="WP_145223907.1">
    <property type="nucleotide sequence ID" value="NZ_CP036343.1"/>
</dbReference>
<gene>
    <name evidence="1" type="ORF">Pan161_03830</name>
</gene>
<protein>
    <recommendedName>
        <fullName evidence="3">STAS/SEC14 domain-containing protein</fullName>
    </recommendedName>
</protein>
<reference evidence="1 2" key="1">
    <citation type="submission" date="2019-02" db="EMBL/GenBank/DDBJ databases">
        <title>Deep-cultivation of Planctomycetes and their phenomic and genomic characterization uncovers novel biology.</title>
        <authorList>
            <person name="Wiegand S."/>
            <person name="Jogler M."/>
            <person name="Boedeker C."/>
            <person name="Pinto D."/>
            <person name="Vollmers J."/>
            <person name="Rivas-Marin E."/>
            <person name="Kohn T."/>
            <person name="Peeters S.H."/>
            <person name="Heuer A."/>
            <person name="Rast P."/>
            <person name="Oberbeckmann S."/>
            <person name="Bunk B."/>
            <person name="Jeske O."/>
            <person name="Meyerdierks A."/>
            <person name="Storesund J.E."/>
            <person name="Kallscheuer N."/>
            <person name="Luecker S."/>
            <person name="Lage O.M."/>
            <person name="Pohl T."/>
            <person name="Merkel B.J."/>
            <person name="Hornburger P."/>
            <person name="Mueller R.-W."/>
            <person name="Bruemmer F."/>
            <person name="Labrenz M."/>
            <person name="Spormann A.M."/>
            <person name="Op den Camp H."/>
            <person name="Overmann J."/>
            <person name="Amann R."/>
            <person name="Jetten M.S.M."/>
            <person name="Mascher T."/>
            <person name="Medema M.H."/>
            <person name="Devos D.P."/>
            <person name="Kaster A.-K."/>
            <person name="Ovreas L."/>
            <person name="Rohde M."/>
            <person name="Galperin M.Y."/>
            <person name="Jogler C."/>
        </authorList>
    </citation>
    <scope>NUCLEOTIDE SEQUENCE [LARGE SCALE GENOMIC DNA]</scope>
    <source>
        <strain evidence="1 2">Pan161</strain>
    </source>
</reference>
<evidence type="ECO:0008006" key="3">
    <source>
        <dbReference type="Google" id="ProtNLM"/>
    </source>
</evidence>
<sequence>MTIKFHEIDLQADSATNVVRVHVSGKLTKEDYELFTPQVEQWISKYGKLRILFEMEDFHGWTAGALWEDIKFDLKHFKDIKKIAMIGEKSWEHGMAVFCRPFTKAKIQYFDQSQAEDAETWILEN</sequence>
<dbReference type="Gene3D" id="3.40.50.10600">
    <property type="entry name" value="SpoIIaa-like domains"/>
    <property type="match status" value="1"/>
</dbReference>
<dbReference type="Pfam" id="PF11964">
    <property type="entry name" value="SpoIIAA-like"/>
    <property type="match status" value="1"/>
</dbReference>
<dbReference type="EMBL" id="CP036343">
    <property type="protein sequence ID" value="QDT88764.1"/>
    <property type="molecule type" value="Genomic_DNA"/>
</dbReference>
<evidence type="ECO:0000313" key="1">
    <source>
        <dbReference type="EMBL" id="QDT88764.1"/>
    </source>
</evidence>
<dbReference type="InterPro" id="IPR021866">
    <property type="entry name" value="SpoIIAA-like"/>
</dbReference>
<name>A0A517V6Z5_9PLAN</name>
<keyword evidence="2" id="KW-1185">Reference proteome</keyword>
<dbReference type="InterPro" id="IPR038396">
    <property type="entry name" value="SpoIIAA-like_sf"/>
</dbReference>
<dbReference type="OrthoDB" id="9811577at2"/>